<dbReference type="Pfam" id="PF12146">
    <property type="entry name" value="Hydrolase_4"/>
    <property type="match status" value="1"/>
</dbReference>
<reference evidence="2 3" key="1">
    <citation type="submission" date="2018-10" db="EMBL/GenBank/DDBJ databases">
        <title>Comparative analysis of microorganisms from saline springs in Andes Mountain Range, Colombia.</title>
        <authorList>
            <person name="Rubin E."/>
        </authorList>
    </citation>
    <scope>NUCLEOTIDE SEQUENCE [LARGE SCALE GENOMIC DNA]</scope>
    <source>
        <strain evidence="2 3">USBA 36</strain>
    </source>
</reference>
<dbReference type="InterPro" id="IPR022742">
    <property type="entry name" value="Hydrolase_4"/>
</dbReference>
<evidence type="ECO:0000259" key="1">
    <source>
        <dbReference type="Pfam" id="PF12146"/>
    </source>
</evidence>
<proteinExistence type="predicted"/>
<evidence type="ECO:0000313" key="3">
    <source>
        <dbReference type="Proteomes" id="UP000277424"/>
    </source>
</evidence>
<comment type="caution">
    <text evidence="2">The sequence shown here is derived from an EMBL/GenBank/DDBJ whole genome shotgun (WGS) entry which is preliminary data.</text>
</comment>
<dbReference type="SUPFAM" id="SSF53474">
    <property type="entry name" value="alpha/beta-Hydrolases"/>
    <property type="match status" value="1"/>
</dbReference>
<dbReference type="InterPro" id="IPR051044">
    <property type="entry name" value="MAG_DAG_Lipase"/>
</dbReference>
<protein>
    <submittedName>
        <fullName evidence="2">Alpha-beta hydrolase superfamily lysophospholipase</fullName>
    </submittedName>
</protein>
<evidence type="ECO:0000313" key="2">
    <source>
        <dbReference type="EMBL" id="RKQ68229.1"/>
    </source>
</evidence>
<dbReference type="EMBL" id="RBIG01000003">
    <property type="protein sequence ID" value="RKQ68229.1"/>
    <property type="molecule type" value="Genomic_DNA"/>
</dbReference>
<dbReference type="GO" id="GO:0016787">
    <property type="term" value="F:hydrolase activity"/>
    <property type="evidence" value="ECO:0007669"/>
    <property type="project" value="UniProtKB-KW"/>
</dbReference>
<accession>A0A420WB41</accession>
<keyword evidence="2" id="KW-0378">Hydrolase</keyword>
<dbReference type="AlphaFoldDB" id="A0A420WB41"/>
<name>A0A420WB41_9PROT</name>
<dbReference type="InterPro" id="IPR000073">
    <property type="entry name" value="AB_hydrolase_1"/>
</dbReference>
<dbReference type="InterPro" id="IPR029058">
    <property type="entry name" value="AB_hydrolase_fold"/>
</dbReference>
<dbReference type="PRINTS" id="PR00111">
    <property type="entry name" value="ABHYDROLASE"/>
</dbReference>
<sequence length="377" mass="40343">MMPGRRRIMRASALLLLFAMGLGVMAPGCIPAIGIPPSDMVQATPALLSLPEPASGTKHTLAPPHTLPVAETHGAARMSDGVELPYVQWRPTLRPVEGVIVALHGFNDYRNAFAAAGPLLAASGQAVFAYDQRGFGLNPHPGSWSGVGRMTADLSQMTELVRAQYPGRPVTLLGVSMGGAVVLSALAQPIPPSADRAVLVAPAVWGRATMPFYQRAALWLGAHTVPWMTLTGRGLKRWASDHLDMLRRLGRDPLVVKETRIEAIWGLVNLMDAALEAGPPASVPSLILYGRHDQIVPAGPLCRLLDRDWAQVPQQPRMALYPEGWHMLLRDLNGPLVLRDILAWLDDAKAPLPSGSEAPGAWPDGLCGPKRLAAPAS</sequence>
<dbReference type="PANTHER" id="PTHR11614">
    <property type="entry name" value="PHOSPHOLIPASE-RELATED"/>
    <property type="match status" value="1"/>
</dbReference>
<organism evidence="2 3">
    <name type="scientific">Oceanibaculum indicum</name>
    <dbReference type="NCBI Taxonomy" id="526216"/>
    <lineage>
        <taxon>Bacteria</taxon>
        <taxon>Pseudomonadati</taxon>
        <taxon>Pseudomonadota</taxon>
        <taxon>Alphaproteobacteria</taxon>
        <taxon>Rhodospirillales</taxon>
        <taxon>Oceanibaculaceae</taxon>
        <taxon>Oceanibaculum</taxon>
    </lineage>
</organism>
<dbReference type="Gene3D" id="3.40.50.1820">
    <property type="entry name" value="alpha/beta hydrolase"/>
    <property type="match status" value="1"/>
</dbReference>
<gene>
    <name evidence="2" type="ORF">BCL74_2704</name>
</gene>
<feature type="domain" description="Serine aminopeptidase S33" evidence="1">
    <location>
        <begin position="96"/>
        <end position="332"/>
    </location>
</feature>
<dbReference type="Proteomes" id="UP000277424">
    <property type="component" value="Unassembled WGS sequence"/>
</dbReference>